<feature type="non-terminal residue" evidence="1">
    <location>
        <position position="1"/>
    </location>
</feature>
<sequence>LFSARLHGGTVGRSVALQQEGHAFDSQPGVFLHGVCIVSPFMRGFSPGTTASSQSPKIQLPLGVNGCVHGCLDCVSLCCPAMDLGPVQGEPCISPVDCWR</sequence>
<gene>
    <name evidence="1" type="ORF">ILYODFUR_026998</name>
</gene>
<organism evidence="1 2">
    <name type="scientific">Ilyodon furcidens</name>
    <name type="common">goldbreast splitfin</name>
    <dbReference type="NCBI Taxonomy" id="33524"/>
    <lineage>
        <taxon>Eukaryota</taxon>
        <taxon>Metazoa</taxon>
        <taxon>Chordata</taxon>
        <taxon>Craniata</taxon>
        <taxon>Vertebrata</taxon>
        <taxon>Euteleostomi</taxon>
        <taxon>Actinopterygii</taxon>
        <taxon>Neopterygii</taxon>
        <taxon>Teleostei</taxon>
        <taxon>Neoteleostei</taxon>
        <taxon>Acanthomorphata</taxon>
        <taxon>Ovalentaria</taxon>
        <taxon>Atherinomorphae</taxon>
        <taxon>Cyprinodontiformes</taxon>
        <taxon>Goodeidae</taxon>
        <taxon>Ilyodon</taxon>
    </lineage>
</organism>
<keyword evidence="2" id="KW-1185">Reference proteome</keyword>
<accession>A0ABV0U0T7</accession>
<protein>
    <submittedName>
        <fullName evidence="1">Uncharacterized protein</fullName>
    </submittedName>
</protein>
<proteinExistence type="predicted"/>
<dbReference type="EMBL" id="JAHRIQ010049834">
    <property type="protein sequence ID" value="MEQ2237816.1"/>
    <property type="molecule type" value="Genomic_DNA"/>
</dbReference>
<reference evidence="1 2" key="1">
    <citation type="submission" date="2021-06" db="EMBL/GenBank/DDBJ databases">
        <authorList>
            <person name="Palmer J.M."/>
        </authorList>
    </citation>
    <scope>NUCLEOTIDE SEQUENCE [LARGE SCALE GENOMIC DNA]</scope>
    <source>
        <strain evidence="2">if_2019</strain>
        <tissue evidence="1">Muscle</tissue>
    </source>
</reference>
<evidence type="ECO:0000313" key="2">
    <source>
        <dbReference type="Proteomes" id="UP001482620"/>
    </source>
</evidence>
<evidence type="ECO:0000313" key="1">
    <source>
        <dbReference type="EMBL" id="MEQ2237816.1"/>
    </source>
</evidence>
<name>A0ABV0U0T7_9TELE</name>
<comment type="caution">
    <text evidence="1">The sequence shown here is derived from an EMBL/GenBank/DDBJ whole genome shotgun (WGS) entry which is preliminary data.</text>
</comment>
<dbReference type="Proteomes" id="UP001482620">
    <property type="component" value="Unassembled WGS sequence"/>
</dbReference>